<proteinExistence type="predicted"/>
<name>A0A290Z2N2_9PSEU</name>
<dbReference type="Proteomes" id="UP000218505">
    <property type="component" value="Chromosome"/>
</dbReference>
<gene>
    <name evidence="2" type="ORF">CNX65_08170</name>
</gene>
<organism evidence="2 3">
    <name type="scientific">Actinosynnema pretiosum</name>
    <dbReference type="NCBI Taxonomy" id="42197"/>
    <lineage>
        <taxon>Bacteria</taxon>
        <taxon>Bacillati</taxon>
        <taxon>Actinomycetota</taxon>
        <taxon>Actinomycetes</taxon>
        <taxon>Pseudonocardiales</taxon>
        <taxon>Pseudonocardiaceae</taxon>
        <taxon>Actinosynnema</taxon>
    </lineage>
</organism>
<evidence type="ECO:0000313" key="2">
    <source>
        <dbReference type="EMBL" id="ATE53268.1"/>
    </source>
</evidence>
<dbReference type="KEGG" id="apre:CNX65_08170"/>
<reference evidence="2" key="1">
    <citation type="submission" date="2017-09" db="EMBL/GenBank/DDBJ databases">
        <title>Complete Genome Sequence of ansamitocin-producing Bacterium Actinosynnema pretiosum X47.</title>
        <authorList>
            <person name="Cao G."/>
            <person name="Zong G."/>
            <person name="Zhong C."/>
            <person name="Fu J."/>
        </authorList>
    </citation>
    <scope>NUCLEOTIDE SEQUENCE [LARGE SCALE GENOMIC DNA]</scope>
    <source>
        <strain evidence="2">X47</strain>
    </source>
</reference>
<feature type="compositionally biased region" description="Low complexity" evidence="1">
    <location>
        <begin position="1"/>
        <end position="16"/>
    </location>
</feature>
<feature type="region of interest" description="Disordered" evidence="1">
    <location>
        <begin position="1"/>
        <end position="24"/>
    </location>
</feature>
<dbReference type="AlphaFoldDB" id="A0A290Z2N2"/>
<keyword evidence="3" id="KW-1185">Reference proteome</keyword>
<evidence type="ECO:0000313" key="3">
    <source>
        <dbReference type="Proteomes" id="UP000218505"/>
    </source>
</evidence>
<evidence type="ECO:0000256" key="1">
    <source>
        <dbReference type="SAM" id="MobiDB-lite"/>
    </source>
</evidence>
<dbReference type="EMBL" id="CP023445">
    <property type="protein sequence ID" value="ATE53268.1"/>
    <property type="molecule type" value="Genomic_DNA"/>
</dbReference>
<protein>
    <submittedName>
        <fullName evidence="2">DUF4034 domain-containing protein</fullName>
    </submittedName>
</protein>
<accession>A0A290Z2N2</accession>
<sequence length="391" mass="43460">MVHTSPAIGRAARARPASPPVTEPFRKKHPVVLSLLLHPKKLANTLWLMREASRRGVEMEDLPDEVLAPRLLKKFDATPWGLVPDDQVTREPLADPELDRAVAEATEGRWEAGAELLASTRGRWARRDEVVRALAGCAAANQAFLRRWQEKDGSNPDLASLRAIALVHLAWQARGSRRAAETSAEQMAGFHRFLLQADEAVDVAAALAPEDPTPWMTRVMLARGLSYDHERFREAWAELVARDPHHRGGHVQALQYWCAKWHGSHELMMGFAEEAMRAHPSLAVLPMLATEELPDREDGDDDAPWQTPVVREALEVLLPRLAGEGNAPRAVRTDRGYAIFALTANGRHAEAVEQFRVLGAQADADPWASREHGLMAFLQQRAEACERAGRP</sequence>